<dbReference type="InterPro" id="IPR002048">
    <property type="entry name" value="EF_hand_dom"/>
</dbReference>
<keyword evidence="1" id="KW-0210">Decarboxylase</keyword>
<dbReference type="SUPFAM" id="SSF47473">
    <property type="entry name" value="EF-hand"/>
    <property type="match status" value="1"/>
</dbReference>
<dbReference type="PANTHER" id="PTHR10067">
    <property type="entry name" value="PHOSPHATIDYLSERINE DECARBOXYLASE"/>
    <property type="match status" value="1"/>
</dbReference>
<dbReference type="Pfam" id="PF00168">
    <property type="entry name" value="C2"/>
    <property type="match status" value="1"/>
</dbReference>
<dbReference type="EMBL" id="MU129062">
    <property type="protein sequence ID" value="KAF9508288.1"/>
    <property type="molecule type" value="Genomic_DNA"/>
</dbReference>
<feature type="domain" description="EF-hand" evidence="6">
    <location>
        <begin position="143"/>
        <end position="178"/>
    </location>
</feature>
<organism evidence="7 8">
    <name type="scientific">Hydnum rufescens UP504</name>
    <dbReference type="NCBI Taxonomy" id="1448309"/>
    <lineage>
        <taxon>Eukaryota</taxon>
        <taxon>Fungi</taxon>
        <taxon>Dikarya</taxon>
        <taxon>Basidiomycota</taxon>
        <taxon>Agaricomycotina</taxon>
        <taxon>Agaricomycetes</taxon>
        <taxon>Cantharellales</taxon>
        <taxon>Hydnaceae</taxon>
        <taxon>Hydnum</taxon>
    </lineage>
</organism>
<feature type="coiled-coil region" evidence="3">
    <location>
        <begin position="779"/>
        <end position="806"/>
    </location>
</feature>
<dbReference type="GO" id="GO:0008654">
    <property type="term" value="P:phospholipid biosynthetic process"/>
    <property type="evidence" value="ECO:0007669"/>
    <property type="project" value="InterPro"/>
</dbReference>
<name>A0A9P6AM24_9AGAM</name>
<dbReference type="AlphaFoldDB" id="A0A9P6AM24"/>
<evidence type="ECO:0000256" key="4">
    <source>
        <dbReference type="SAM" id="MobiDB-lite"/>
    </source>
</evidence>
<feature type="domain" description="C2" evidence="5">
    <location>
        <begin position="1"/>
        <end position="96"/>
    </location>
</feature>
<feature type="compositionally biased region" description="Basic and acidic residues" evidence="4">
    <location>
        <begin position="367"/>
        <end position="387"/>
    </location>
</feature>
<evidence type="ECO:0008006" key="9">
    <source>
        <dbReference type="Google" id="ProtNLM"/>
    </source>
</evidence>
<dbReference type="InterPro" id="IPR000008">
    <property type="entry name" value="C2_dom"/>
</dbReference>
<gene>
    <name evidence="7" type="ORF">BS47DRAFT_1332831</name>
</gene>
<keyword evidence="8" id="KW-1185">Reference proteome</keyword>
<sequence>MDPFVVIKYGESLYRTRVIRHDLNPTFNDKFILFVRHSTPDSMSHSGSAVPFEGTVSFSLLDWERMTKDNHVGDASLDVLPLMDLAPKPDPETGLYSEEAMRLHGFQELTLNLILDQKKKDRWESQSSSGIVVRAKYEAHDAMRQRFWRHYLKEYDLDHSGQYSPSELIRTLDSIGLIISKAKMDTFFTSRNKDPTVDELTIEEAMQCLEEEFGTSARLHRERTDGVRPARRARSSMFGHSRDSIYDLEVQLTEIFARHPQVYYRTPEDEESRNPLVPASAILSILATFSEMHGLALLEDHEEADLKKLVEGMDNAEIGPDFLITFIAKATGTEGIVNEARRPPEETDPSMGPSPSTDDIPMSSEDSPQKRGRSPDHSQEMHSRASSRDSIITSYRVGQKPGFPSGPAVPTTPKTPSPFDVRQRSTPLETSVPSAWNPRPIPASKRRRSTSSTGSAGGKAMRDGEASPSISHFSGPTRMRARAPSNPVSPPRLPHFTFPPRPPGARSASPERSRPYTGGSQSTPALPLSPRGFHSLRVSQNAEKMSSSVQSLPVAFPRRISPTDNPDSVESSRYDDSSRDTDEPDHDAQFDDYLSRSHLESDSTSLFSLASSTSGDRLQDLESQNVEQSRKLQEVERTLEEKVAAHDIEMEEFLVQKEEIVAELESSRRDEKELRLKDLNTSKQLTALESEVSRLQRMLETSKAAYQTLQKQYQEQCSEAEKYRESINRKDADLKDSELYLAMSEADVEKWKVSAAAAHQAIETLSTALEAARTAVSLLDGHKQENLSLKETIDRLRFELDELRTAAAGHPGSTLNRGGPLANNLEEEMGSQFLSDQDDQDDSESEADTAVGSEQGDDDDYVETVITRRKKVAKGSRPAPEDVVHIVKEYADAETQHIYSDFVSHVSSQTIPVVR</sequence>
<dbReference type="Gene3D" id="2.60.40.150">
    <property type="entry name" value="C2 domain"/>
    <property type="match status" value="1"/>
</dbReference>
<feature type="non-terminal residue" evidence="7">
    <location>
        <position position="915"/>
    </location>
</feature>
<feature type="compositionally biased region" description="Pro residues" evidence="4">
    <location>
        <begin position="487"/>
        <end position="503"/>
    </location>
</feature>
<feature type="compositionally biased region" description="Polar residues" evidence="4">
    <location>
        <begin position="424"/>
        <end position="434"/>
    </location>
</feature>
<evidence type="ECO:0000259" key="6">
    <source>
        <dbReference type="PROSITE" id="PS50222"/>
    </source>
</evidence>
<dbReference type="InterPro" id="IPR011992">
    <property type="entry name" value="EF-hand-dom_pair"/>
</dbReference>
<evidence type="ECO:0000313" key="8">
    <source>
        <dbReference type="Proteomes" id="UP000886523"/>
    </source>
</evidence>
<dbReference type="InterPro" id="IPR035892">
    <property type="entry name" value="C2_domain_sf"/>
</dbReference>
<reference evidence="7" key="1">
    <citation type="journal article" date="2020" name="Nat. Commun.">
        <title>Large-scale genome sequencing of mycorrhizal fungi provides insights into the early evolution of symbiotic traits.</title>
        <authorList>
            <person name="Miyauchi S."/>
            <person name="Kiss E."/>
            <person name="Kuo A."/>
            <person name="Drula E."/>
            <person name="Kohler A."/>
            <person name="Sanchez-Garcia M."/>
            <person name="Morin E."/>
            <person name="Andreopoulos B."/>
            <person name="Barry K.W."/>
            <person name="Bonito G."/>
            <person name="Buee M."/>
            <person name="Carver A."/>
            <person name="Chen C."/>
            <person name="Cichocki N."/>
            <person name="Clum A."/>
            <person name="Culley D."/>
            <person name="Crous P.W."/>
            <person name="Fauchery L."/>
            <person name="Girlanda M."/>
            <person name="Hayes R.D."/>
            <person name="Keri Z."/>
            <person name="LaButti K."/>
            <person name="Lipzen A."/>
            <person name="Lombard V."/>
            <person name="Magnuson J."/>
            <person name="Maillard F."/>
            <person name="Murat C."/>
            <person name="Nolan M."/>
            <person name="Ohm R.A."/>
            <person name="Pangilinan J."/>
            <person name="Pereira M.F."/>
            <person name="Perotto S."/>
            <person name="Peter M."/>
            <person name="Pfister S."/>
            <person name="Riley R."/>
            <person name="Sitrit Y."/>
            <person name="Stielow J.B."/>
            <person name="Szollosi G."/>
            <person name="Zifcakova L."/>
            <person name="Stursova M."/>
            <person name="Spatafora J.W."/>
            <person name="Tedersoo L."/>
            <person name="Vaario L.M."/>
            <person name="Yamada A."/>
            <person name="Yan M."/>
            <person name="Wang P."/>
            <person name="Xu J."/>
            <person name="Bruns T."/>
            <person name="Baldrian P."/>
            <person name="Vilgalys R."/>
            <person name="Dunand C."/>
            <person name="Henrissat B."/>
            <person name="Grigoriev I.V."/>
            <person name="Hibbett D."/>
            <person name="Nagy L.G."/>
            <person name="Martin F.M."/>
        </authorList>
    </citation>
    <scope>NUCLEOTIDE SEQUENCE</scope>
    <source>
        <strain evidence="7">UP504</strain>
    </source>
</reference>
<feature type="region of interest" description="Disordered" evidence="4">
    <location>
        <begin position="832"/>
        <end position="881"/>
    </location>
</feature>
<dbReference type="PANTHER" id="PTHR10067:SF17">
    <property type="entry name" value="PHOSPHATIDYLSERINE DECARBOXYLASE PROENZYME 2"/>
    <property type="match status" value="1"/>
</dbReference>
<dbReference type="PROSITE" id="PS50222">
    <property type="entry name" value="EF_HAND_2"/>
    <property type="match status" value="1"/>
</dbReference>
<dbReference type="SUPFAM" id="SSF49562">
    <property type="entry name" value="C2 domain (Calcium/lipid-binding domain, CaLB)"/>
    <property type="match status" value="1"/>
</dbReference>
<accession>A0A9P6AM24</accession>
<feature type="compositionally biased region" description="Basic and acidic residues" evidence="4">
    <location>
        <begin position="570"/>
        <end position="601"/>
    </location>
</feature>
<keyword evidence="2" id="KW-0456">Lyase</keyword>
<dbReference type="Proteomes" id="UP000886523">
    <property type="component" value="Unassembled WGS sequence"/>
</dbReference>
<feature type="compositionally biased region" description="Polar residues" evidence="4">
    <location>
        <begin position="537"/>
        <end position="551"/>
    </location>
</feature>
<feature type="compositionally biased region" description="Low complexity" evidence="4">
    <location>
        <begin position="602"/>
        <end position="614"/>
    </location>
</feature>
<dbReference type="GO" id="GO:0004609">
    <property type="term" value="F:phosphatidylserine decarboxylase activity"/>
    <property type="evidence" value="ECO:0007669"/>
    <property type="project" value="InterPro"/>
</dbReference>
<feature type="region of interest" description="Disordered" evidence="4">
    <location>
        <begin position="335"/>
        <end position="633"/>
    </location>
</feature>
<dbReference type="PROSITE" id="PS50004">
    <property type="entry name" value="C2"/>
    <property type="match status" value="1"/>
</dbReference>
<evidence type="ECO:0000313" key="7">
    <source>
        <dbReference type="EMBL" id="KAF9508288.1"/>
    </source>
</evidence>
<proteinExistence type="predicted"/>
<dbReference type="GO" id="GO:0005509">
    <property type="term" value="F:calcium ion binding"/>
    <property type="evidence" value="ECO:0007669"/>
    <property type="project" value="InterPro"/>
</dbReference>
<keyword evidence="3" id="KW-0175">Coiled coil</keyword>
<dbReference type="InterPro" id="IPR003817">
    <property type="entry name" value="PS_Dcarbxylase"/>
</dbReference>
<dbReference type="OrthoDB" id="432685at2759"/>
<evidence type="ECO:0000256" key="2">
    <source>
        <dbReference type="ARBA" id="ARBA00023239"/>
    </source>
</evidence>
<feature type="compositionally biased region" description="Acidic residues" evidence="4">
    <location>
        <begin position="836"/>
        <end position="847"/>
    </location>
</feature>
<evidence type="ECO:0000256" key="3">
    <source>
        <dbReference type="SAM" id="Coils"/>
    </source>
</evidence>
<evidence type="ECO:0000256" key="1">
    <source>
        <dbReference type="ARBA" id="ARBA00022793"/>
    </source>
</evidence>
<protein>
    <recommendedName>
        <fullName evidence="9">C2 domain-containing protein</fullName>
    </recommendedName>
</protein>
<evidence type="ECO:0000259" key="5">
    <source>
        <dbReference type="PROSITE" id="PS50004"/>
    </source>
</evidence>
<comment type="caution">
    <text evidence="7">The sequence shown here is derived from an EMBL/GenBank/DDBJ whole genome shotgun (WGS) entry which is preliminary data.</text>
</comment>